<evidence type="ECO:0000313" key="9">
    <source>
        <dbReference type="EMBL" id="SEE19323.1"/>
    </source>
</evidence>
<feature type="binding site" evidence="6">
    <location>
        <position position="219"/>
    </location>
    <ligand>
        <name>FMN</name>
        <dbReference type="ChEBI" id="CHEBI:58210"/>
    </ligand>
</feature>
<dbReference type="OrthoDB" id="6133319at2"/>
<evidence type="ECO:0000256" key="1">
    <source>
        <dbReference type="ARBA" id="ARBA00022630"/>
    </source>
</evidence>
<dbReference type="Proteomes" id="UP000183613">
    <property type="component" value="Unassembled WGS sequence"/>
</dbReference>
<keyword evidence="2 6" id="KW-0288">FMN</keyword>
<dbReference type="InterPro" id="IPR051260">
    <property type="entry name" value="Diverse_substr_monoxygenases"/>
</dbReference>
<dbReference type="PATRIC" id="fig|882211.3.peg.4503"/>
<dbReference type="GO" id="GO:0004497">
    <property type="term" value="F:monooxygenase activity"/>
    <property type="evidence" value="ECO:0007669"/>
    <property type="project" value="UniProtKB-KW"/>
</dbReference>
<dbReference type="EMBL" id="FNUD01000002">
    <property type="protein sequence ID" value="SEE19323.1"/>
    <property type="molecule type" value="Genomic_DNA"/>
</dbReference>
<feature type="binding site" evidence="6">
    <location>
        <position position="94"/>
    </location>
    <ligand>
        <name>FMN</name>
        <dbReference type="ChEBI" id="CHEBI:58210"/>
    </ligand>
</feature>
<evidence type="ECO:0000313" key="10">
    <source>
        <dbReference type="Proteomes" id="UP000183613"/>
    </source>
</evidence>
<evidence type="ECO:0000256" key="6">
    <source>
        <dbReference type="PIRSR" id="PIRSR000337-1"/>
    </source>
</evidence>
<evidence type="ECO:0000256" key="2">
    <source>
        <dbReference type="ARBA" id="ARBA00022643"/>
    </source>
</evidence>
<dbReference type="PANTHER" id="PTHR30011">
    <property type="entry name" value="ALKANESULFONATE MONOOXYGENASE-RELATED"/>
    <property type="match status" value="1"/>
</dbReference>
<name>A0A0J6FY77_PSEDM</name>
<dbReference type="Gene3D" id="3.20.20.30">
    <property type="entry name" value="Luciferase-like domain"/>
    <property type="match status" value="1"/>
</dbReference>
<dbReference type="Pfam" id="PF00296">
    <property type="entry name" value="Bac_luciferase"/>
    <property type="match status" value="1"/>
</dbReference>
<accession>A0A0J6FY77</accession>
<dbReference type="CDD" id="cd01095">
    <property type="entry name" value="Nitrilotriacetate_monoxgenase"/>
    <property type="match status" value="1"/>
</dbReference>
<organism evidence="9 10">
    <name type="scientific">Pseudomonas deceptionensis</name>
    <dbReference type="NCBI Taxonomy" id="882211"/>
    <lineage>
        <taxon>Bacteria</taxon>
        <taxon>Pseudomonadati</taxon>
        <taxon>Pseudomonadota</taxon>
        <taxon>Gammaproteobacteria</taxon>
        <taxon>Pseudomonadales</taxon>
        <taxon>Pseudomonadaceae</taxon>
        <taxon>Pseudomonas</taxon>
    </lineage>
</organism>
<dbReference type="InterPro" id="IPR016215">
    <property type="entry name" value="NTA_MOA"/>
</dbReference>
<comment type="caution">
    <text evidence="9">The sequence shown here is derived from an EMBL/GenBank/DDBJ whole genome shotgun (WGS) entry which is preliminary data.</text>
</comment>
<gene>
    <name evidence="9" type="ORF">SAMN04489800_0170</name>
</gene>
<sequence length="443" mass="49184">MPERQLSLNLFIYPNGHHEAAWRHPQSVPESSMDIGYYQQLALRAEREKLDAIFFADSPSLAESGREGLRIRFEPVTWLAAIAAVTQRIGLIATASTTYSEPYNLARSFSALDHLSKGRAGWNIVTTSMAAAAANFGLDEHPSAHDRYAQAEEFVQVVGDLWDSWEDDALVLDKAGGVFADSTKVHSINHVGAYYKVKGPLNSPRSPQGRPVQVQAGSSEDGRDFASRHAEAIFTAHQTLQSATEFANDIRARARAVGRDPRLLKILPGISPYIASTEAEARRKFDELNELVLPHVSLGQLRLLLGVDLSGQDLDAPFPRHLINFEGIESQSSRFKLIIDIVDRENVTLRQLINRLAGARGHWVPVGTPVQIADLIEQWFRSGAADGFNVMPPSLPEGFEVFLDEVLPILRQRGLFRREYAGSTLREHYGLSRPDSRYALKTA</sequence>
<evidence type="ECO:0000256" key="3">
    <source>
        <dbReference type="ARBA" id="ARBA00023002"/>
    </source>
</evidence>
<evidence type="ECO:0000256" key="7">
    <source>
        <dbReference type="SAM" id="MobiDB-lite"/>
    </source>
</evidence>
<dbReference type="RefSeq" id="WP_048362096.1">
    <property type="nucleotide sequence ID" value="NZ_FNUD01000002.1"/>
</dbReference>
<dbReference type="GO" id="GO:0016705">
    <property type="term" value="F:oxidoreductase activity, acting on paired donors, with incorporation or reduction of molecular oxygen"/>
    <property type="evidence" value="ECO:0007669"/>
    <property type="project" value="InterPro"/>
</dbReference>
<dbReference type="InterPro" id="IPR036661">
    <property type="entry name" value="Luciferase-like_sf"/>
</dbReference>
<feature type="binding site" evidence="6">
    <location>
        <position position="218"/>
    </location>
    <ligand>
        <name>FMN</name>
        <dbReference type="ChEBI" id="CHEBI:58210"/>
    </ligand>
</feature>
<evidence type="ECO:0000256" key="5">
    <source>
        <dbReference type="ARBA" id="ARBA00033748"/>
    </source>
</evidence>
<feature type="domain" description="Luciferase-like" evidence="8">
    <location>
        <begin position="22"/>
        <end position="384"/>
    </location>
</feature>
<dbReference type="PANTHER" id="PTHR30011:SF16">
    <property type="entry name" value="C2H2 FINGER DOMAIN TRANSCRIPTION FACTOR (EUROFUNG)-RELATED"/>
    <property type="match status" value="1"/>
</dbReference>
<dbReference type="SUPFAM" id="SSF51679">
    <property type="entry name" value="Bacterial luciferase-like"/>
    <property type="match status" value="1"/>
</dbReference>
<reference evidence="9" key="1">
    <citation type="submission" date="2016-10" db="EMBL/GenBank/DDBJ databases">
        <authorList>
            <person name="Varghese N."/>
            <person name="Submissions S."/>
        </authorList>
    </citation>
    <scope>NUCLEOTIDE SEQUENCE [LARGE SCALE GENOMIC DNA]</scope>
    <source>
        <strain evidence="9">LMG 25555</strain>
    </source>
</reference>
<dbReference type="InterPro" id="IPR011251">
    <property type="entry name" value="Luciferase-like_dom"/>
</dbReference>
<dbReference type="AlphaFoldDB" id="A0A0J6FY77"/>
<keyword evidence="1 6" id="KW-0285">Flavoprotein</keyword>
<keyword evidence="3" id="KW-0560">Oxidoreductase</keyword>
<proteinExistence type="inferred from homology"/>
<comment type="similarity">
    <text evidence="5">Belongs to the NtaA/SnaA/DszA monooxygenase family.</text>
</comment>
<feature type="binding site" evidence="6">
    <location>
        <position position="148"/>
    </location>
    <ligand>
        <name>FMN</name>
        <dbReference type="ChEBI" id="CHEBI:58210"/>
    </ligand>
</feature>
<evidence type="ECO:0000256" key="4">
    <source>
        <dbReference type="ARBA" id="ARBA00023033"/>
    </source>
</evidence>
<dbReference type="PIRSF" id="PIRSF000337">
    <property type="entry name" value="NTA_MOA"/>
    <property type="match status" value="1"/>
</dbReference>
<evidence type="ECO:0000259" key="8">
    <source>
        <dbReference type="Pfam" id="PF00296"/>
    </source>
</evidence>
<keyword evidence="4 9" id="KW-0503">Monooxygenase</keyword>
<keyword evidence="10" id="KW-1185">Reference proteome</keyword>
<feature type="binding site" evidence="6">
    <location>
        <position position="57"/>
    </location>
    <ligand>
        <name>FMN</name>
        <dbReference type="ChEBI" id="CHEBI:58210"/>
    </ligand>
</feature>
<protein>
    <submittedName>
        <fullName evidence="9">FMN-dependent oxidoreductase, nitrilotriacetate monooxygenase family</fullName>
    </submittedName>
</protein>
<dbReference type="NCBIfam" id="TIGR03860">
    <property type="entry name" value="FMN_nitrolo"/>
    <property type="match status" value="1"/>
</dbReference>
<feature type="region of interest" description="Disordered" evidence="7">
    <location>
        <begin position="199"/>
        <end position="221"/>
    </location>
</feature>